<evidence type="ECO:0000256" key="1">
    <source>
        <dbReference type="SAM" id="SignalP"/>
    </source>
</evidence>
<dbReference type="EMBL" id="JBHSUS010000001">
    <property type="protein sequence ID" value="MFC6438757.1"/>
    <property type="molecule type" value="Genomic_DNA"/>
</dbReference>
<comment type="caution">
    <text evidence="2">The sequence shown here is derived from an EMBL/GenBank/DDBJ whole genome shotgun (WGS) entry which is preliminary data.</text>
</comment>
<accession>A0ABW1XET8</accession>
<gene>
    <name evidence="2" type="ORF">ACFP85_01095</name>
</gene>
<sequence>MHTRFALIFSTLSLLSLTGCGGSDSSDDTSYTSAYLQFYNASSNSPSVSFLVDDTLIGKSSFADATSLATVTDGDAHELQWIYEDEDDAEHNVATDTLTPKEGYKTLIVLSGDFNDPEFIHYAIKRDDLEDNFRLFAMNVASVENEYDIYLAPAGAGIADATLLATLSYQNGTELDNPDATNDAPYWPTGDYVIYLTEVGTQNILYDSATLNLAYETEYTLMVRKSAGALQGQLSIDLVINSTTVSNISDINATAQYRVYNSLDDANSLSMTLSDNQSNDSELSLATDTLSEFSAAAYGDYRLHASLGELRIENRLLSLNQGQSKALIFYQNAEQQLALLTVTESELPQVYEHDLRLVNLTNDYDDIAIYFVQADQTIESSNHYFLGIEFAETANYKLPLGYYEVVAVAEDEDGNLVLMDRTPSMTLEEGENYLITLETDTTSATGYRLHVLH</sequence>
<organism evidence="2 3">
    <name type="scientific">Pseudobowmanella zhangzhouensis</name>
    <dbReference type="NCBI Taxonomy" id="1537679"/>
    <lineage>
        <taxon>Bacteria</taxon>
        <taxon>Pseudomonadati</taxon>
        <taxon>Pseudomonadota</taxon>
        <taxon>Gammaproteobacteria</taxon>
        <taxon>Alteromonadales</taxon>
        <taxon>Alteromonadaceae</taxon>
    </lineage>
</organism>
<evidence type="ECO:0000313" key="2">
    <source>
        <dbReference type="EMBL" id="MFC6438757.1"/>
    </source>
</evidence>
<protein>
    <submittedName>
        <fullName evidence="2">DUF4397 domain-containing protein</fullName>
    </submittedName>
</protein>
<keyword evidence="3" id="KW-1185">Reference proteome</keyword>
<dbReference type="PROSITE" id="PS51257">
    <property type="entry name" value="PROKAR_LIPOPROTEIN"/>
    <property type="match status" value="1"/>
</dbReference>
<reference evidence="3" key="1">
    <citation type="journal article" date="2019" name="Int. J. Syst. Evol. Microbiol.">
        <title>The Global Catalogue of Microorganisms (GCM) 10K type strain sequencing project: providing services to taxonomists for standard genome sequencing and annotation.</title>
        <authorList>
            <consortium name="The Broad Institute Genomics Platform"/>
            <consortium name="The Broad Institute Genome Sequencing Center for Infectious Disease"/>
            <person name="Wu L."/>
            <person name="Ma J."/>
        </authorList>
    </citation>
    <scope>NUCLEOTIDE SEQUENCE [LARGE SCALE GENOMIC DNA]</scope>
    <source>
        <strain evidence="3">CGMCC 1.16031</strain>
    </source>
</reference>
<feature type="chain" id="PRO_5045928682" evidence="1">
    <location>
        <begin position="22"/>
        <end position="453"/>
    </location>
</feature>
<dbReference type="RefSeq" id="WP_131259361.1">
    <property type="nucleotide sequence ID" value="NZ_JBHSUS010000001.1"/>
</dbReference>
<keyword evidence="1" id="KW-0732">Signal</keyword>
<dbReference type="Proteomes" id="UP001596364">
    <property type="component" value="Unassembled WGS sequence"/>
</dbReference>
<evidence type="ECO:0000313" key="3">
    <source>
        <dbReference type="Proteomes" id="UP001596364"/>
    </source>
</evidence>
<name>A0ABW1XET8_9ALTE</name>
<proteinExistence type="predicted"/>
<feature type="signal peptide" evidence="1">
    <location>
        <begin position="1"/>
        <end position="21"/>
    </location>
</feature>